<keyword evidence="4" id="KW-1185">Reference proteome</keyword>
<feature type="region of interest" description="Disordered" evidence="1">
    <location>
        <begin position="202"/>
        <end position="221"/>
    </location>
</feature>
<evidence type="ECO:0000313" key="4">
    <source>
        <dbReference type="Proteomes" id="UP000297741"/>
    </source>
</evidence>
<comment type="caution">
    <text evidence="3">The sequence shown here is derived from an EMBL/GenBank/DDBJ whole genome shotgun (WGS) entry which is preliminary data.</text>
</comment>
<dbReference type="InterPro" id="IPR036291">
    <property type="entry name" value="NAD(P)-bd_dom_sf"/>
</dbReference>
<dbReference type="PANTHER" id="PTHR15020">
    <property type="entry name" value="FLAVIN REDUCTASE-RELATED"/>
    <property type="match status" value="1"/>
</dbReference>
<dbReference type="Gene3D" id="3.40.50.720">
    <property type="entry name" value="NAD(P)-binding Rossmann-like Domain"/>
    <property type="match status" value="1"/>
</dbReference>
<dbReference type="RefSeq" id="WP_135432529.1">
    <property type="nucleotide sequence ID" value="NZ_RPEM01000009.1"/>
</dbReference>
<dbReference type="Pfam" id="PF13460">
    <property type="entry name" value="NAD_binding_10"/>
    <property type="match status" value="1"/>
</dbReference>
<feature type="domain" description="NAD(P)-binding" evidence="2">
    <location>
        <begin position="7"/>
        <end position="182"/>
    </location>
</feature>
<dbReference type="EMBL" id="RPEM01000009">
    <property type="protein sequence ID" value="TGD42523.1"/>
    <property type="molecule type" value="Genomic_DNA"/>
</dbReference>
<dbReference type="CDD" id="cd05243">
    <property type="entry name" value="SDR_a5"/>
    <property type="match status" value="1"/>
</dbReference>
<evidence type="ECO:0000313" key="3">
    <source>
        <dbReference type="EMBL" id="TGD42523.1"/>
    </source>
</evidence>
<dbReference type="Proteomes" id="UP000297741">
    <property type="component" value="Unassembled WGS sequence"/>
</dbReference>
<dbReference type="SUPFAM" id="SSF51735">
    <property type="entry name" value="NAD(P)-binding Rossmann-fold domains"/>
    <property type="match status" value="1"/>
</dbReference>
<evidence type="ECO:0000259" key="2">
    <source>
        <dbReference type="Pfam" id="PF13460"/>
    </source>
</evidence>
<reference evidence="3 4" key="1">
    <citation type="submission" date="2018-11" db="EMBL/GenBank/DDBJ databases">
        <title>Tabrizicola sp. isolated from sediment of alpine lake.</title>
        <authorList>
            <person name="Liu Z."/>
        </authorList>
    </citation>
    <scope>NUCLEOTIDE SEQUENCE [LARGE SCALE GENOMIC DNA]</scope>
    <source>
        <strain evidence="3 4">DRYC-M-16</strain>
    </source>
</reference>
<protein>
    <submittedName>
        <fullName evidence="3">SDR family oxidoreductase</fullName>
    </submittedName>
</protein>
<name>A0ABY2KN85_9RHOB</name>
<evidence type="ECO:0000256" key="1">
    <source>
        <dbReference type="SAM" id="MobiDB-lite"/>
    </source>
</evidence>
<sequence length="221" mass="22919">MNILVAGATGKTGLHLVRELIDLGQNPTALVRESSDTSALPEGVDLRHGDLTNLQDGVCNGMDAVIFAAGSGGSTGPEMTDKVDRDGAKRLIDLAHAAGVKRFVMLSSVGADQAAPRGALAHYLKAKHEADEHLKTSGMTFSILRPVALTNDGRSAAVILGDKVDPSATASRADVAHVLADAAVSGRFDGIVQLLQSAQDMSDVQGGKHPNLSGTHDLLKE</sequence>
<proteinExistence type="predicted"/>
<organism evidence="3 4">
    <name type="scientific">Pseudotabrizicola sediminis</name>
    <dbReference type="NCBI Taxonomy" id="2486418"/>
    <lineage>
        <taxon>Bacteria</taxon>
        <taxon>Pseudomonadati</taxon>
        <taxon>Pseudomonadota</taxon>
        <taxon>Alphaproteobacteria</taxon>
        <taxon>Rhodobacterales</taxon>
        <taxon>Paracoccaceae</taxon>
        <taxon>Pseudotabrizicola</taxon>
    </lineage>
</organism>
<dbReference type="PANTHER" id="PTHR15020:SF50">
    <property type="entry name" value="UPF0659 PROTEIN YMR090W"/>
    <property type="match status" value="1"/>
</dbReference>
<dbReference type="InterPro" id="IPR016040">
    <property type="entry name" value="NAD(P)-bd_dom"/>
</dbReference>
<gene>
    <name evidence="3" type="ORF">EEB11_14415</name>
</gene>
<accession>A0ABY2KN85</accession>